<evidence type="ECO:0000256" key="9">
    <source>
        <dbReference type="SAM" id="MobiDB-lite"/>
    </source>
</evidence>
<dbReference type="InterPro" id="IPR035441">
    <property type="entry name" value="TFIIS/LEDGF_dom_sf"/>
</dbReference>
<evidence type="ECO:0000259" key="12">
    <source>
        <dbReference type="PROSITE" id="PS51321"/>
    </source>
</evidence>
<dbReference type="InterPro" id="IPR001222">
    <property type="entry name" value="Znf_TFIIS"/>
</dbReference>
<evidence type="ECO:0000256" key="2">
    <source>
        <dbReference type="ARBA" id="ARBA00022723"/>
    </source>
</evidence>
<dbReference type="GO" id="GO:0003677">
    <property type="term" value="F:DNA binding"/>
    <property type="evidence" value="ECO:0007669"/>
    <property type="project" value="UniProtKB-KW"/>
</dbReference>
<dbReference type="GO" id="GO:0008270">
    <property type="term" value="F:zinc ion binding"/>
    <property type="evidence" value="ECO:0007669"/>
    <property type="project" value="UniProtKB-UniRule"/>
</dbReference>
<name>A0A7N0TCD7_KALFE</name>
<keyword evidence="5 7" id="KW-0539">Nucleus</keyword>
<dbReference type="Pfam" id="PF08711">
    <property type="entry name" value="Med26"/>
    <property type="match status" value="1"/>
</dbReference>
<dbReference type="OMA" id="DACDPFR"/>
<dbReference type="SMART" id="SM00510">
    <property type="entry name" value="TFS2M"/>
    <property type="match status" value="1"/>
</dbReference>
<keyword evidence="2 8" id="KW-0479">Metal-binding</keyword>
<dbReference type="PROSITE" id="PS51319">
    <property type="entry name" value="TFIIS_N"/>
    <property type="match status" value="1"/>
</dbReference>
<dbReference type="PROSITE" id="PS51321">
    <property type="entry name" value="TFIIS_CENTRAL"/>
    <property type="match status" value="1"/>
</dbReference>
<dbReference type="SUPFAM" id="SSF46942">
    <property type="entry name" value="Elongation factor TFIIS domain 2"/>
    <property type="match status" value="1"/>
</dbReference>
<dbReference type="InterPro" id="IPR003617">
    <property type="entry name" value="TFIIS/CRSP70_N_sub"/>
</dbReference>
<dbReference type="Gene3D" id="1.20.930.10">
    <property type="entry name" value="Conserved domain common to transcription factors TFIIS, elongin A, CRSP70"/>
    <property type="match status" value="1"/>
</dbReference>
<feature type="domain" description="TFIIS N-terminal" evidence="11">
    <location>
        <begin position="10"/>
        <end position="89"/>
    </location>
</feature>
<feature type="compositionally biased region" description="Basic and acidic residues" evidence="9">
    <location>
        <begin position="182"/>
        <end position="192"/>
    </location>
</feature>
<dbReference type="Gramene" id="Kaladp0032s0142.1.v1.1">
    <property type="protein sequence ID" value="Kaladp0032s0142.1.v1.1"/>
    <property type="gene ID" value="Kaladp0032s0142.v1.1"/>
</dbReference>
<feature type="domain" description="TFIIS-type" evidence="10">
    <location>
        <begin position="340"/>
        <end position="380"/>
    </location>
</feature>
<dbReference type="CDD" id="cd13749">
    <property type="entry name" value="Zn-ribbon_TFIIS"/>
    <property type="match status" value="1"/>
</dbReference>
<comment type="function">
    <text evidence="8">Necessary for efficient RNA polymerase II transcription elongation past template-encoded arresting sites.</text>
</comment>
<dbReference type="InterPro" id="IPR036575">
    <property type="entry name" value="TFIIS_cen_dom_sf"/>
</dbReference>
<dbReference type="Pfam" id="PF07500">
    <property type="entry name" value="TFIIS_M"/>
    <property type="match status" value="1"/>
</dbReference>
<proteinExistence type="inferred from homology"/>
<evidence type="ECO:0000259" key="10">
    <source>
        <dbReference type="PROSITE" id="PS51133"/>
    </source>
</evidence>
<dbReference type="FunFam" id="2.20.25.10:FF:000001">
    <property type="entry name" value="Probable Transcription elongation factor S-II"/>
    <property type="match status" value="1"/>
</dbReference>
<dbReference type="Gene3D" id="1.10.472.30">
    <property type="entry name" value="Transcription elongation factor S-II, central domain"/>
    <property type="match status" value="1"/>
</dbReference>
<evidence type="ECO:0000256" key="8">
    <source>
        <dbReference type="RuleBase" id="RU368078"/>
    </source>
</evidence>
<feature type="region of interest" description="Disordered" evidence="9">
    <location>
        <begin position="182"/>
        <end position="203"/>
    </location>
</feature>
<dbReference type="InterPro" id="IPR003618">
    <property type="entry name" value="TFIIS_cen_dom"/>
</dbReference>
<dbReference type="EnsemblPlants" id="Kaladp0032s0142.1.v1.1">
    <property type="protein sequence ID" value="Kaladp0032s0142.1.v1.1"/>
    <property type="gene ID" value="Kaladp0032s0142.v1.1"/>
</dbReference>
<evidence type="ECO:0000256" key="6">
    <source>
        <dbReference type="PROSITE-ProRule" id="PRU00472"/>
    </source>
</evidence>
<keyword evidence="8" id="KW-0804">Transcription</keyword>
<comment type="subcellular location">
    <subcellularLocation>
        <location evidence="1 7 8">Nucleus</location>
    </subcellularLocation>
</comment>
<dbReference type="InterPro" id="IPR017923">
    <property type="entry name" value="TFIIS_N"/>
</dbReference>
<evidence type="ECO:0000313" key="14">
    <source>
        <dbReference type="Proteomes" id="UP000594263"/>
    </source>
</evidence>
<dbReference type="Pfam" id="PF01096">
    <property type="entry name" value="Zn_ribbon_TFIIS"/>
    <property type="match status" value="1"/>
</dbReference>
<evidence type="ECO:0000256" key="4">
    <source>
        <dbReference type="ARBA" id="ARBA00022833"/>
    </source>
</evidence>
<sequence length="382" mass="42706">MEKELVELFEAAKKAADSASVDGASVGGPEESRCIDVLKQLKEFPVTYQLLVSTQVGKRLRILTKHPRNKIQASASELIEIWKKLITEETIKSKKIGISNGTGSKPFKTLNGKIEKSENPVLIKGEKTSTTETVKVERTDHGSSKKTVRAADLIMAEKKVDKVEVKVEKKKVECVQVERIAKEEKRPSDVKRPPSSSHPAPPKLTAMIKCHDELRDKVRESLFEGLSKVLGEVDDDLKSSVAACDPIRVAVSVESVMFEAWGRTNGAQKSRYRSIMFNMKDSKNPDFRRKVLLGLIDPSKIPTLTAAEMASDQRKSENEKLKEKALLECERGGPPKSTTDQFKCGKCGQRKTTYFQLQTRSADEPMTTFVTCVNCDNRWKFC</sequence>
<dbReference type="GO" id="GO:0005634">
    <property type="term" value="C:nucleus"/>
    <property type="evidence" value="ECO:0007669"/>
    <property type="project" value="UniProtKB-SubCell"/>
</dbReference>
<dbReference type="SMART" id="SM00440">
    <property type="entry name" value="ZnF_C2C2"/>
    <property type="match status" value="1"/>
</dbReference>
<evidence type="ECO:0000259" key="11">
    <source>
        <dbReference type="PROSITE" id="PS51319"/>
    </source>
</evidence>
<evidence type="ECO:0000256" key="7">
    <source>
        <dbReference type="PROSITE-ProRule" id="PRU00649"/>
    </source>
</evidence>
<feature type="domain" description="TFIIS central" evidence="12">
    <location>
        <begin position="214"/>
        <end position="337"/>
    </location>
</feature>
<reference evidence="13" key="1">
    <citation type="submission" date="2021-01" db="UniProtKB">
        <authorList>
            <consortium name="EnsemblPlants"/>
        </authorList>
    </citation>
    <scope>IDENTIFICATION</scope>
</reference>
<dbReference type="Proteomes" id="UP000594263">
    <property type="component" value="Unplaced"/>
</dbReference>
<evidence type="ECO:0000256" key="3">
    <source>
        <dbReference type="ARBA" id="ARBA00022771"/>
    </source>
</evidence>
<keyword evidence="8" id="KW-0805">Transcription regulation</keyword>
<dbReference type="SUPFAM" id="SSF47676">
    <property type="entry name" value="Conserved domain common to transcription factors TFIIS, elongin A, CRSP70"/>
    <property type="match status" value="1"/>
</dbReference>
<dbReference type="GO" id="GO:0006368">
    <property type="term" value="P:transcription elongation by RNA polymerase II"/>
    <property type="evidence" value="ECO:0007669"/>
    <property type="project" value="InterPro"/>
</dbReference>
<dbReference type="Gene3D" id="2.20.25.10">
    <property type="match status" value="1"/>
</dbReference>
<dbReference type="CDD" id="cd00183">
    <property type="entry name" value="TFIIS_I"/>
    <property type="match status" value="1"/>
</dbReference>
<evidence type="ECO:0000256" key="5">
    <source>
        <dbReference type="ARBA" id="ARBA00023242"/>
    </source>
</evidence>
<dbReference type="NCBIfam" id="TIGR01385">
    <property type="entry name" value="TFSII"/>
    <property type="match status" value="1"/>
</dbReference>
<dbReference type="PIRSF" id="PIRSF006704">
    <property type="entry name" value="TF_IIS"/>
    <property type="match status" value="1"/>
</dbReference>
<accession>A0A7N0TCD7</accession>
<keyword evidence="8" id="KW-0238">DNA-binding</keyword>
<evidence type="ECO:0000256" key="1">
    <source>
        <dbReference type="ARBA" id="ARBA00004123"/>
    </source>
</evidence>
<organism evidence="13 14">
    <name type="scientific">Kalanchoe fedtschenkoi</name>
    <name type="common">Lavender scallops</name>
    <name type="synonym">South American air plant</name>
    <dbReference type="NCBI Taxonomy" id="63787"/>
    <lineage>
        <taxon>Eukaryota</taxon>
        <taxon>Viridiplantae</taxon>
        <taxon>Streptophyta</taxon>
        <taxon>Embryophyta</taxon>
        <taxon>Tracheophyta</taxon>
        <taxon>Spermatophyta</taxon>
        <taxon>Magnoliopsida</taxon>
        <taxon>eudicotyledons</taxon>
        <taxon>Gunneridae</taxon>
        <taxon>Pentapetalae</taxon>
        <taxon>Saxifragales</taxon>
        <taxon>Crassulaceae</taxon>
        <taxon>Kalanchoe</taxon>
    </lineage>
</organism>
<dbReference type="AlphaFoldDB" id="A0A7N0TCD7"/>
<dbReference type="PROSITE" id="PS00466">
    <property type="entry name" value="ZF_TFIIS_1"/>
    <property type="match status" value="1"/>
</dbReference>
<dbReference type="SMART" id="SM00509">
    <property type="entry name" value="TFS2N"/>
    <property type="match status" value="1"/>
</dbReference>
<dbReference type="SUPFAM" id="SSF57783">
    <property type="entry name" value="Zinc beta-ribbon"/>
    <property type="match status" value="1"/>
</dbReference>
<dbReference type="InterPro" id="IPR035100">
    <property type="entry name" value="TF_IIS-typ"/>
</dbReference>
<dbReference type="PROSITE" id="PS51133">
    <property type="entry name" value="ZF_TFIIS_2"/>
    <property type="match status" value="1"/>
</dbReference>
<keyword evidence="3 6" id="KW-0863">Zinc-finger</keyword>
<keyword evidence="14" id="KW-1185">Reference proteome</keyword>
<evidence type="ECO:0000313" key="13">
    <source>
        <dbReference type="EnsemblPlants" id="Kaladp0032s0142.1.v1.1"/>
    </source>
</evidence>
<keyword evidence="4 8" id="KW-0862">Zinc</keyword>
<dbReference type="PANTHER" id="PTHR11477">
    <property type="entry name" value="TRANSCRIPTION FACTOR S-II ZINC FINGER DOMAIN-CONTAINING PROTEIN"/>
    <property type="match status" value="1"/>
</dbReference>
<protein>
    <recommendedName>
        <fullName evidence="8">Transcription elongation factor</fullName>
    </recommendedName>
</protein>
<comment type="similarity">
    <text evidence="8">Belongs to the TFS-II family.</text>
</comment>
<dbReference type="PANTHER" id="PTHR11477:SF0">
    <property type="entry name" value="IP08861P-RELATED"/>
    <property type="match status" value="1"/>
</dbReference>
<dbReference type="InterPro" id="IPR006289">
    <property type="entry name" value="TFSII"/>
</dbReference>